<name>A0AAD3CWZ2_9STRA</name>
<organism evidence="2 3">
    <name type="scientific">Chaetoceros tenuissimus</name>
    <dbReference type="NCBI Taxonomy" id="426638"/>
    <lineage>
        <taxon>Eukaryota</taxon>
        <taxon>Sar</taxon>
        <taxon>Stramenopiles</taxon>
        <taxon>Ochrophyta</taxon>
        <taxon>Bacillariophyta</taxon>
        <taxon>Coscinodiscophyceae</taxon>
        <taxon>Chaetocerotophycidae</taxon>
        <taxon>Chaetocerotales</taxon>
        <taxon>Chaetocerotaceae</taxon>
        <taxon>Chaetoceros</taxon>
    </lineage>
</organism>
<evidence type="ECO:0000313" key="3">
    <source>
        <dbReference type="Proteomes" id="UP001054902"/>
    </source>
</evidence>
<comment type="caution">
    <text evidence="2">The sequence shown here is derived from an EMBL/GenBank/DDBJ whole genome shotgun (WGS) entry which is preliminary data.</text>
</comment>
<reference evidence="2 3" key="1">
    <citation type="journal article" date="2021" name="Sci. Rep.">
        <title>The genome of the diatom Chaetoceros tenuissimus carries an ancient integrated fragment of an extant virus.</title>
        <authorList>
            <person name="Hongo Y."/>
            <person name="Kimura K."/>
            <person name="Takaki Y."/>
            <person name="Yoshida Y."/>
            <person name="Baba S."/>
            <person name="Kobayashi G."/>
            <person name="Nagasaki K."/>
            <person name="Hano T."/>
            <person name="Tomaru Y."/>
        </authorList>
    </citation>
    <scope>NUCLEOTIDE SEQUENCE [LARGE SCALE GENOMIC DNA]</scope>
    <source>
        <strain evidence="2 3">NIES-3715</strain>
    </source>
</reference>
<protein>
    <submittedName>
        <fullName evidence="2">Uncharacterized protein</fullName>
    </submittedName>
</protein>
<feature type="coiled-coil region" evidence="1">
    <location>
        <begin position="33"/>
        <end position="60"/>
    </location>
</feature>
<feature type="coiled-coil region" evidence="1">
    <location>
        <begin position="438"/>
        <end position="465"/>
    </location>
</feature>
<evidence type="ECO:0000313" key="2">
    <source>
        <dbReference type="EMBL" id="GFH53518.1"/>
    </source>
</evidence>
<keyword evidence="1" id="KW-0175">Coiled coil</keyword>
<sequence length="668" mass="76605">MILQNETLLDLTNDTKDGSPPTKIITVKKDMTIDDHNHLLSLAQNKFDEMRQNNRNQRAKSLYSKRGGSILRRNSMENQEEKKISQILSSLLYLSLMMNKVDSIKKILEIKNLALYEEWQGLLDSMHSPTFHLRERRMQNDRVQKLYSRKEKYKMQYEEAIEKVNKLEETTNQLSHALSKMSEENLKCLEQLQGKGSLEKDLEIAEMKVKELSSSLQASEEQFKEFKENSAELSSSNSQLEKDISRIDQQYKNETAIREKLQSQLEVLQSTIIEKEKDLCKSHVENNHLMEKLRDALELHEGERKKSDQDLIQLKNDNNTIQEEAHRLHREHNEAISKLQNETNSLQEDKAQATNEIATLKAQLNSAKDAMVSLRSDLDLKSRALAKALEANKIAQENQAKLQMTIGTKHAEIRDVESKLAESKRSLDLDRSASDNRLSELNFDKSKLEEKIADLESKIHQHEVETVTLKDAEARLQAEKLSLEKDFADLKVTSNAVAAEKKVLEQVVQSMNENVSKARESTDGKLNVLENDLLKARIGLEKEKTEIEKLKTTVSLKEQELKEVMNAKSVSEAAALKEKKDHEKTKQSLADITRQSGIEKQLQDELSRALAEKNDILKQKKIGDFKIAELEKQLIEANYKIEVEKKSITAEKVVENVLQEALENTKSQ</sequence>
<dbReference type="AlphaFoldDB" id="A0AAD3CWZ2"/>
<feature type="coiled-coil region" evidence="1">
    <location>
        <begin position="501"/>
        <end position="567"/>
    </location>
</feature>
<proteinExistence type="predicted"/>
<dbReference type="Proteomes" id="UP001054902">
    <property type="component" value="Unassembled WGS sequence"/>
</dbReference>
<feature type="coiled-coil region" evidence="1">
    <location>
        <begin position="599"/>
        <end position="647"/>
    </location>
</feature>
<accession>A0AAD3CWZ2</accession>
<feature type="coiled-coil region" evidence="1">
    <location>
        <begin position="143"/>
        <end position="377"/>
    </location>
</feature>
<keyword evidence="3" id="KW-1185">Reference proteome</keyword>
<evidence type="ECO:0000256" key="1">
    <source>
        <dbReference type="SAM" id="Coils"/>
    </source>
</evidence>
<gene>
    <name evidence="2" type="ORF">CTEN210_09994</name>
</gene>
<dbReference type="EMBL" id="BLLK01000047">
    <property type="protein sequence ID" value="GFH53518.1"/>
    <property type="molecule type" value="Genomic_DNA"/>
</dbReference>